<accession>A0A395RX50</accession>
<sequence>MPTITYDIDPGGDIEIVLNKPNDQRIIPTIDFRGEPYELDLSRYDSPDSGGRYYVINELYPTDGPKVPLVDSKVRMRVSSRHLILASSVFRAMLNGPWSEASSSSQPLRQITTTGWDPLALAIVLDIIHGRHREIPEDLTIGLVARIATIVDYYDCHEVIYVYRGPWLINNRRLPRPRELCETSLLHLYICGVFSHKEAYYQMLELLLKHSEGLPSINTFELPIGSIVDKFEKKRRSIISDLLELLQDLQDELLNEKACALAKKPDCPSLSLGVLMRARHDFANANADVPLEYPYNGYSVDMVIRMIKLLHEPRPLHSNRSKHRSFEWGQSFHPCSIGGRLYYKIESVESDIWSFCRSDRQGWIDDEPPDRATRKRKRSTEMPSTEPIVYNIDTGGDAEIILNDASSQQIVPNIKYKREAEKARAARYDGRSDSTFDNPPLSGIYTIFNTEETDETEESQEESFEVKADTVNSYQTEVRFRVSSRHLILASHTFRAMLEGPWSESTSRQIKTSGWDAKALAIVLDAIHGRYDNIPKIINLGLLVRIATIVNYYDCHESVRLLSDVWIANLRASSVVPTQVYCKTSRLWLYASSFFSKVDIAIPICKEFLDNADGLYEICLNDLPLGRMSGARQAIIVRAILDDLRETLSTEDGCTRTNNPNCSAMMLGLVIREQYKLARLDPPLTAPYNGHKIEDVVSKVLLFPNSKPDGYIQKTCPCNLGERLLEVYTEIGSELSTFDWSSQKWNLSELYGPQS</sequence>
<feature type="region of interest" description="Disordered" evidence="1">
    <location>
        <begin position="364"/>
        <end position="383"/>
    </location>
</feature>
<dbReference type="Proteomes" id="UP000266234">
    <property type="component" value="Unassembled WGS sequence"/>
</dbReference>
<dbReference type="InterPro" id="IPR011333">
    <property type="entry name" value="SKP1/BTB/POZ_sf"/>
</dbReference>
<dbReference type="EMBL" id="PXOG01000253">
    <property type="protein sequence ID" value="RGP64389.1"/>
    <property type="molecule type" value="Genomic_DNA"/>
</dbReference>
<name>A0A395RX50_9HYPO</name>
<dbReference type="Gene3D" id="3.30.710.10">
    <property type="entry name" value="Potassium Channel Kv1.1, Chain A"/>
    <property type="match status" value="2"/>
</dbReference>
<dbReference type="SUPFAM" id="SSF54695">
    <property type="entry name" value="POZ domain"/>
    <property type="match status" value="2"/>
</dbReference>
<evidence type="ECO:0000313" key="3">
    <source>
        <dbReference type="Proteomes" id="UP000266234"/>
    </source>
</evidence>
<gene>
    <name evidence="2" type="ORF">FLONG3_9576</name>
</gene>
<dbReference type="OrthoDB" id="5326346at2759"/>
<comment type="caution">
    <text evidence="2">The sequence shown here is derived from an EMBL/GenBank/DDBJ whole genome shotgun (WGS) entry which is preliminary data.</text>
</comment>
<reference evidence="2 3" key="1">
    <citation type="journal article" date="2018" name="PLoS Pathog.">
        <title>Evolution of structural diversity of trichothecenes, a family of toxins produced by plant pathogenic and entomopathogenic fungi.</title>
        <authorList>
            <person name="Proctor R.H."/>
            <person name="McCormick S.P."/>
            <person name="Kim H.S."/>
            <person name="Cardoza R.E."/>
            <person name="Stanley A.M."/>
            <person name="Lindo L."/>
            <person name="Kelly A."/>
            <person name="Brown D.W."/>
            <person name="Lee T."/>
            <person name="Vaughan M.M."/>
            <person name="Alexander N.J."/>
            <person name="Busman M."/>
            <person name="Gutierrez S."/>
        </authorList>
    </citation>
    <scope>NUCLEOTIDE SEQUENCE [LARGE SCALE GENOMIC DNA]</scope>
    <source>
        <strain evidence="2 3">NRRL 20695</strain>
    </source>
</reference>
<proteinExistence type="predicted"/>
<protein>
    <recommendedName>
        <fullName evidence="4">BTB domain-containing protein</fullName>
    </recommendedName>
</protein>
<evidence type="ECO:0000256" key="1">
    <source>
        <dbReference type="SAM" id="MobiDB-lite"/>
    </source>
</evidence>
<evidence type="ECO:0008006" key="4">
    <source>
        <dbReference type="Google" id="ProtNLM"/>
    </source>
</evidence>
<dbReference type="AlphaFoldDB" id="A0A395RX50"/>
<organism evidence="2 3">
    <name type="scientific">Fusarium longipes</name>
    <dbReference type="NCBI Taxonomy" id="694270"/>
    <lineage>
        <taxon>Eukaryota</taxon>
        <taxon>Fungi</taxon>
        <taxon>Dikarya</taxon>
        <taxon>Ascomycota</taxon>
        <taxon>Pezizomycotina</taxon>
        <taxon>Sordariomycetes</taxon>
        <taxon>Hypocreomycetidae</taxon>
        <taxon>Hypocreales</taxon>
        <taxon>Nectriaceae</taxon>
        <taxon>Fusarium</taxon>
    </lineage>
</organism>
<keyword evidence="3" id="KW-1185">Reference proteome</keyword>
<dbReference type="STRING" id="694270.A0A395RX50"/>
<evidence type="ECO:0000313" key="2">
    <source>
        <dbReference type="EMBL" id="RGP64389.1"/>
    </source>
</evidence>